<dbReference type="Proteomes" id="UP000677082">
    <property type="component" value="Unassembled WGS sequence"/>
</dbReference>
<dbReference type="PROSITE" id="PS50943">
    <property type="entry name" value="HTH_CROC1"/>
    <property type="match status" value="1"/>
</dbReference>
<dbReference type="CDD" id="cd00093">
    <property type="entry name" value="HTH_XRE"/>
    <property type="match status" value="1"/>
</dbReference>
<evidence type="ECO:0000313" key="2">
    <source>
        <dbReference type="EMBL" id="GIM98159.1"/>
    </source>
</evidence>
<dbReference type="Pfam" id="PF13560">
    <property type="entry name" value="HTH_31"/>
    <property type="match status" value="1"/>
</dbReference>
<evidence type="ECO:0000313" key="3">
    <source>
        <dbReference type="Proteomes" id="UP000677082"/>
    </source>
</evidence>
<dbReference type="InterPro" id="IPR010982">
    <property type="entry name" value="Lambda_DNA-bd_dom_sf"/>
</dbReference>
<feature type="domain" description="HTH cro/C1-type" evidence="1">
    <location>
        <begin position="10"/>
        <end position="65"/>
    </location>
</feature>
<protein>
    <submittedName>
        <fullName evidence="2">Transcriptional regulator</fullName>
    </submittedName>
</protein>
<organism evidence="2 3">
    <name type="scientific">Paractinoplanes toevensis</name>
    <dbReference type="NCBI Taxonomy" id="571911"/>
    <lineage>
        <taxon>Bacteria</taxon>
        <taxon>Bacillati</taxon>
        <taxon>Actinomycetota</taxon>
        <taxon>Actinomycetes</taxon>
        <taxon>Micromonosporales</taxon>
        <taxon>Micromonosporaceae</taxon>
        <taxon>Paractinoplanes</taxon>
    </lineage>
</organism>
<dbReference type="SMART" id="SM00530">
    <property type="entry name" value="HTH_XRE"/>
    <property type="match status" value="1"/>
</dbReference>
<dbReference type="GO" id="GO:0003677">
    <property type="term" value="F:DNA binding"/>
    <property type="evidence" value="ECO:0007669"/>
    <property type="project" value="InterPro"/>
</dbReference>
<gene>
    <name evidence="2" type="ORF">Ato02nite_099520</name>
</gene>
<evidence type="ECO:0000259" key="1">
    <source>
        <dbReference type="PROSITE" id="PS50943"/>
    </source>
</evidence>
<comment type="caution">
    <text evidence="2">The sequence shown here is derived from an EMBL/GenBank/DDBJ whole genome shotgun (WGS) entry which is preliminary data.</text>
</comment>
<dbReference type="AlphaFoldDB" id="A0A920BRA7"/>
<dbReference type="SUPFAM" id="SSF47413">
    <property type="entry name" value="lambda repressor-like DNA-binding domains"/>
    <property type="match status" value="1"/>
</dbReference>
<keyword evidence="3" id="KW-1185">Reference proteome</keyword>
<dbReference type="Gene3D" id="1.10.260.40">
    <property type="entry name" value="lambda repressor-like DNA-binding domains"/>
    <property type="match status" value="1"/>
</dbReference>
<dbReference type="EMBL" id="BOQN01000185">
    <property type="protein sequence ID" value="GIM98159.1"/>
    <property type="molecule type" value="Genomic_DNA"/>
</dbReference>
<accession>A0A920BRA7</accession>
<dbReference type="InterPro" id="IPR001387">
    <property type="entry name" value="Cro/C1-type_HTH"/>
</dbReference>
<sequence>MDELPIGRRVAYWRGRRKMSQQVFADRLGKSKSWVDKVERGVRRLDKFSVVYEIADVLQVDVQLLLGKDVERRPETQNCIDQVEVEEIRAALERYDQMSAFFQAVPNSPPLTEMRKAVSHAWLTYQHAKYGVLARALPKLLRDAQAADSAHATTAEAKDAAHLLGQVYQIASSALRKVGEHELSWLAADRSIAVSQRAGDQLLAGLASYRVGSALLALGRVRPSLEVNVNIANRLAPSRDQTHPDRLSVYGMLLLNGAMAAARIGDSATVRDLLCGAEQASLELGGDFNHYWTSFGPTNVQLHRCATAVELGDGRMAVETHEKLLNPVGFNAMLPERRAHHYLDIARGYTQIGNIEKASEMLLEGDRLAPSEIRCRPLAHEVLSDVLRRTRGTPPAPIAELAEQMGVGV</sequence>
<reference evidence="2 3" key="1">
    <citation type="submission" date="2021-03" db="EMBL/GenBank/DDBJ databases">
        <title>Whole genome shotgun sequence of Actinoplanes toevensis NBRC 105298.</title>
        <authorList>
            <person name="Komaki H."/>
            <person name="Tamura T."/>
        </authorList>
    </citation>
    <scope>NUCLEOTIDE SEQUENCE [LARGE SCALE GENOMIC DNA]</scope>
    <source>
        <strain evidence="2 3">NBRC 105298</strain>
    </source>
</reference>
<dbReference type="RefSeq" id="WP_213013777.1">
    <property type="nucleotide sequence ID" value="NZ_BOQN01000185.1"/>
</dbReference>
<name>A0A920BRA7_9ACTN</name>
<proteinExistence type="predicted"/>